<evidence type="ECO:0000256" key="4">
    <source>
        <dbReference type="ARBA" id="ARBA00022763"/>
    </source>
</evidence>
<feature type="active site" description="Nucleophile" evidence="9">
    <location>
        <position position="168"/>
    </location>
</feature>
<evidence type="ECO:0000256" key="10">
    <source>
        <dbReference type="PIRSR" id="PIRSR610347-2"/>
    </source>
</evidence>
<keyword evidence="14" id="KW-1185">Reference proteome</keyword>
<keyword evidence="8" id="KW-0539">Nucleus</keyword>
<dbReference type="PANTHER" id="PTHR12415">
    <property type="entry name" value="TYROSYL-DNA PHOSPHODIESTERASE 1"/>
    <property type="match status" value="1"/>
</dbReference>
<proteinExistence type="inferred from homology"/>
<feature type="binding site" evidence="10">
    <location>
        <position position="170"/>
    </location>
    <ligand>
        <name>substrate</name>
    </ligand>
</feature>
<dbReference type="KEGG" id="aten:116292724"/>
<evidence type="ECO:0000256" key="1">
    <source>
        <dbReference type="ARBA" id="ARBA00004123"/>
    </source>
</evidence>
<dbReference type="GO" id="GO:0003697">
    <property type="term" value="F:single-stranded DNA binding"/>
    <property type="evidence" value="ECO:0007669"/>
    <property type="project" value="TreeGrafter"/>
</dbReference>
<feature type="binding site" evidence="10">
    <location>
        <position position="410"/>
    </location>
    <ligand>
        <name>substrate</name>
    </ligand>
</feature>
<evidence type="ECO:0000256" key="9">
    <source>
        <dbReference type="PIRSR" id="PIRSR610347-1"/>
    </source>
</evidence>
<evidence type="ECO:0000256" key="7">
    <source>
        <dbReference type="ARBA" id="ARBA00023204"/>
    </source>
</evidence>
<feature type="compositionally biased region" description="Low complexity" evidence="12">
    <location>
        <begin position="211"/>
        <end position="228"/>
    </location>
</feature>
<dbReference type="Pfam" id="PF06087">
    <property type="entry name" value="Tyr-DNA_phospho"/>
    <property type="match status" value="1"/>
</dbReference>
<keyword evidence="7" id="KW-0234">DNA repair</keyword>
<dbReference type="RefSeq" id="XP_031555938.1">
    <property type="nucleotide sequence ID" value="XM_031700078.1"/>
</dbReference>
<dbReference type="CDD" id="cd09195">
    <property type="entry name" value="PLDc_mTdp1_2"/>
    <property type="match status" value="1"/>
</dbReference>
<feature type="region of interest" description="Disordered" evidence="12">
    <location>
        <begin position="211"/>
        <end position="231"/>
    </location>
</feature>
<keyword evidence="4" id="KW-0227">DNA damage</keyword>
<sequence>MMSSPKDERPVCKYGSKCYRKNPLHLEEYRHPNERDDDSDDNDNSPPRKRHRSSSPKRIESSSPENKLAFYFTKVRGIPAKYNDDNIAVGIKDLLSHKMGDLQASVQFNYMIDIPWLMQQYPQDKRSKPLLIVHGSQGQSKTEMIKDAEQFPNIKFFQARLEAYGTHHSKMMLLLYSDGLRVVITTANLIIQDWDQKTQGVWISPKFPKISSSEGSSASSSAASTSQATPRRNTNFKKDLLEYLCAYGGTALDEWKKDVRQHDMSSARVHLIASVPGRHSGSSKSKWGHLKLRKVLQEHGPSSANVSPSWPVIGQFSSIGSLGNDKSKWLCGEWLQSLAVTSGRMAGSNSPLKLVFPSVDDVRMSLEGYPAGGSIPYSHKTAAKQPYLPSFFCRWKSNSHGRSRASPHIKSYIRVSPDTNKLAWFMVTSCNLSKAAWGVTEKNGSQLMIRSYEIGVLFLPKNQEPNQDFFSIHGHTHAQSGSSIPVPVPFDLPLTPYSKDDKPWMWDVRHTDKPDTHGNIWSPS</sequence>
<dbReference type="GO" id="GO:0006281">
    <property type="term" value="P:DNA repair"/>
    <property type="evidence" value="ECO:0007669"/>
    <property type="project" value="UniProtKB-KW"/>
</dbReference>
<reference evidence="15" key="1">
    <citation type="submission" date="2025-08" db="UniProtKB">
        <authorList>
            <consortium name="RefSeq"/>
        </authorList>
    </citation>
    <scope>IDENTIFICATION</scope>
    <source>
        <tissue evidence="15">Tentacle</tissue>
    </source>
</reference>
<dbReference type="GeneID" id="116292724"/>
<dbReference type="Gene3D" id="3.30.870.10">
    <property type="entry name" value="Endonuclease Chain A"/>
    <property type="match status" value="2"/>
</dbReference>
<gene>
    <name evidence="15" type="primary">LOC116292724</name>
</gene>
<dbReference type="GO" id="GO:0005634">
    <property type="term" value="C:nucleus"/>
    <property type="evidence" value="ECO:0007669"/>
    <property type="project" value="UniProtKB-SubCell"/>
</dbReference>
<accession>A0A6P8HLV0</accession>
<evidence type="ECO:0000256" key="6">
    <source>
        <dbReference type="ARBA" id="ARBA00022839"/>
    </source>
</evidence>
<dbReference type="Pfam" id="PF10283">
    <property type="entry name" value="zf-CCHH"/>
    <property type="match status" value="1"/>
</dbReference>
<dbReference type="SUPFAM" id="SSF56024">
    <property type="entry name" value="Phospholipase D/nuclease"/>
    <property type="match status" value="2"/>
</dbReference>
<evidence type="ECO:0000256" key="8">
    <source>
        <dbReference type="ARBA" id="ARBA00023242"/>
    </source>
</evidence>
<name>A0A6P8HLV0_ACTTE</name>
<protein>
    <submittedName>
        <fullName evidence="15">Tyrosyl-DNA phosphodiesterase 1-like</fullName>
    </submittedName>
</protein>
<feature type="compositionally biased region" description="Basic and acidic residues" evidence="12">
    <location>
        <begin position="24"/>
        <end position="34"/>
    </location>
</feature>
<feature type="site" description="Interaction with DNA" evidence="11">
    <location>
        <position position="433"/>
    </location>
</feature>
<dbReference type="InParanoid" id="A0A6P8HLV0"/>
<dbReference type="GO" id="GO:0004527">
    <property type="term" value="F:exonuclease activity"/>
    <property type="evidence" value="ECO:0007669"/>
    <property type="project" value="UniProtKB-KW"/>
</dbReference>
<evidence type="ECO:0000256" key="12">
    <source>
        <dbReference type="SAM" id="MobiDB-lite"/>
    </source>
</evidence>
<comment type="subcellular location">
    <subcellularLocation>
        <location evidence="1">Nucleus</location>
    </subcellularLocation>
</comment>
<keyword evidence="5" id="KW-0378">Hydrolase</keyword>
<dbReference type="CDD" id="cd09193">
    <property type="entry name" value="PLDc_mTdp1_1"/>
    <property type="match status" value="1"/>
</dbReference>
<dbReference type="GO" id="GO:0003690">
    <property type="term" value="F:double-stranded DNA binding"/>
    <property type="evidence" value="ECO:0007669"/>
    <property type="project" value="TreeGrafter"/>
</dbReference>
<feature type="region of interest" description="Disordered" evidence="12">
    <location>
        <begin position="23"/>
        <end position="62"/>
    </location>
</feature>
<evidence type="ECO:0000256" key="11">
    <source>
        <dbReference type="PIRSR" id="PIRSR610347-3"/>
    </source>
</evidence>
<dbReference type="GO" id="GO:0017005">
    <property type="term" value="F:3'-tyrosyl-DNA phosphodiesterase activity"/>
    <property type="evidence" value="ECO:0007669"/>
    <property type="project" value="TreeGrafter"/>
</dbReference>
<dbReference type="AlphaFoldDB" id="A0A6P8HLV0"/>
<evidence type="ECO:0000313" key="14">
    <source>
        <dbReference type="Proteomes" id="UP000515163"/>
    </source>
</evidence>
<evidence type="ECO:0000256" key="2">
    <source>
        <dbReference type="ARBA" id="ARBA00010205"/>
    </source>
</evidence>
<evidence type="ECO:0000256" key="3">
    <source>
        <dbReference type="ARBA" id="ARBA00022722"/>
    </source>
</evidence>
<dbReference type="PANTHER" id="PTHR12415:SF0">
    <property type="entry name" value="TYROSYL-DNA PHOSPHODIESTERASE 1"/>
    <property type="match status" value="1"/>
</dbReference>
<comment type="similarity">
    <text evidence="2">Belongs to the tyrosyl-DNA phosphodiesterase family.</text>
</comment>
<evidence type="ECO:0000256" key="5">
    <source>
        <dbReference type="ARBA" id="ARBA00022801"/>
    </source>
</evidence>
<feature type="domain" description="PBZ-type" evidence="13">
    <location>
        <begin position="9"/>
        <end position="33"/>
    </location>
</feature>
<evidence type="ECO:0000313" key="15">
    <source>
        <dbReference type="RefSeq" id="XP_031555938.1"/>
    </source>
</evidence>
<organism evidence="14 15">
    <name type="scientific">Actinia tenebrosa</name>
    <name type="common">Australian red waratah sea anemone</name>
    <dbReference type="NCBI Taxonomy" id="6105"/>
    <lineage>
        <taxon>Eukaryota</taxon>
        <taxon>Metazoa</taxon>
        <taxon>Cnidaria</taxon>
        <taxon>Anthozoa</taxon>
        <taxon>Hexacorallia</taxon>
        <taxon>Actiniaria</taxon>
        <taxon>Actiniidae</taxon>
        <taxon>Actinia</taxon>
    </lineage>
</organism>
<dbReference type="FunCoup" id="A0A6P8HLV0">
    <property type="interactions" value="3028"/>
</dbReference>
<dbReference type="InterPro" id="IPR019406">
    <property type="entry name" value="APLF_PBZ"/>
</dbReference>
<dbReference type="OrthoDB" id="47785at2759"/>
<evidence type="ECO:0000259" key="13">
    <source>
        <dbReference type="Pfam" id="PF10283"/>
    </source>
</evidence>
<dbReference type="InterPro" id="IPR010347">
    <property type="entry name" value="Tdp1"/>
</dbReference>
<keyword evidence="6" id="KW-0269">Exonuclease</keyword>
<dbReference type="Proteomes" id="UP000515163">
    <property type="component" value="Unplaced"/>
</dbReference>
<keyword evidence="3" id="KW-0540">Nuclease</keyword>
<feature type="active site" description="Proton donor/acceptor" evidence="9">
    <location>
        <position position="408"/>
    </location>
</feature>